<keyword evidence="4" id="KW-1185">Reference proteome</keyword>
<dbReference type="Gene3D" id="1.20.120.670">
    <property type="entry name" value="N-acetyl-b-d-glucoasminidase"/>
    <property type="match status" value="1"/>
</dbReference>
<proteinExistence type="predicted"/>
<dbReference type="InterPro" id="IPR024732">
    <property type="entry name" value="NAGLU_C"/>
</dbReference>
<gene>
    <name evidence="3" type="ORF">AAL_02398</name>
</gene>
<dbReference type="OrthoDB" id="64736at2759"/>
<accession>A0A168EJ01</accession>
<protein>
    <submittedName>
        <fullName evidence="3">Alpha-N-acetylglucosaminidase</fullName>
    </submittedName>
</protein>
<evidence type="ECO:0000313" key="4">
    <source>
        <dbReference type="Proteomes" id="UP000078544"/>
    </source>
</evidence>
<dbReference type="PANTHER" id="PTHR12872">
    <property type="entry name" value="ALPHA-N-ACETYLGLUCOSAMINIDASE"/>
    <property type="match status" value="1"/>
</dbReference>
<comment type="caution">
    <text evidence="3">The sequence shown here is derived from an EMBL/GenBank/DDBJ whole genome shotgun (WGS) entry which is preliminary data.</text>
</comment>
<dbReference type="SUPFAM" id="SSF51445">
    <property type="entry name" value="(Trans)glycosidases"/>
    <property type="match status" value="1"/>
</dbReference>
<name>A0A168EJ01_9HYPO</name>
<evidence type="ECO:0000259" key="1">
    <source>
        <dbReference type="Pfam" id="PF05089"/>
    </source>
</evidence>
<evidence type="ECO:0000259" key="2">
    <source>
        <dbReference type="Pfam" id="PF12972"/>
    </source>
</evidence>
<dbReference type="EMBL" id="AZGY01000004">
    <property type="protein sequence ID" value="KZZ98847.1"/>
    <property type="molecule type" value="Genomic_DNA"/>
</dbReference>
<organism evidence="3 4">
    <name type="scientific">Moelleriella libera RCEF 2490</name>
    <dbReference type="NCBI Taxonomy" id="1081109"/>
    <lineage>
        <taxon>Eukaryota</taxon>
        <taxon>Fungi</taxon>
        <taxon>Dikarya</taxon>
        <taxon>Ascomycota</taxon>
        <taxon>Pezizomycotina</taxon>
        <taxon>Sordariomycetes</taxon>
        <taxon>Hypocreomycetidae</taxon>
        <taxon>Hypocreales</taxon>
        <taxon>Clavicipitaceae</taxon>
        <taxon>Moelleriella</taxon>
    </lineage>
</organism>
<dbReference type="InterPro" id="IPR024733">
    <property type="entry name" value="NAGLU_tim-barrel"/>
</dbReference>
<dbReference type="Proteomes" id="UP000078544">
    <property type="component" value="Unassembled WGS sequence"/>
</dbReference>
<dbReference type="Pfam" id="PF05089">
    <property type="entry name" value="NAGLU"/>
    <property type="match status" value="1"/>
</dbReference>
<feature type="domain" description="Alpha-N-acetylglucosaminidase tim-barrel" evidence="1">
    <location>
        <begin position="2"/>
        <end position="324"/>
    </location>
</feature>
<feature type="domain" description="Alpha-N-acetylglucosaminidase C-terminal" evidence="2">
    <location>
        <begin position="333"/>
        <end position="617"/>
    </location>
</feature>
<dbReference type="InterPro" id="IPR007781">
    <property type="entry name" value="NAGLU"/>
</dbReference>
<dbReference type="PANTHER" id="PTHR12872:SF1">
    <property type="entry name" value="ALPHA-N-ACETYLGLUCOSAMINIDASE"/>
    <property type="match status" value="1"/>
</dbReference>
<dbReference type="InterPro" id="IPR017853">
    <property type="entry name" value="GH"/>
</dbReference>
<evidence type="ECO:0000313" key="3">
    <source>
        <dbReference type="EMBL" id="KZZ98847.1"/>
    </source>
</evidence>
<dbReference type="Pfam" id="PF12972">
    <property type="entry name" value="NAGLU_C"/>
    <property type="match status" value="1"/>
</dbReference>
<dbReference type="STRING" id="1081109.A0A168EJ01"/>
<sequence length="643" mass="71989">MLDWAALRGINLQLAWVGYEQIFLESFRELGLTDDDILPFFSGPAFQSWNRFGNIQGSWGADNFTKDESVLPLSFIEAQFALQKRIVARMVELGITPVLPAFPGFVPSTLRKVRPDAKVTAAPNWFREEKLGRYTRDLFLDPLDKTYAELQRLFVKKQIEAFGNVTNVYTLDQFNELSPASGDEAYLTDVAANTYAGLAAANPAAVWLLQGWLFYSSRLFWTQPRIEAYLGGVREPRSMLVLDLFSESNPQWQRTRSYAGRPWIWCQLHDFGGNMALEGRVHNLTRGPIEALSQSTSLVGMGLTPEAYEGNEIVYDLLLDQAWSDTPIDTYSYFRDWIKTRYTVAAAPSSSPPCAGGGQALLPEELYDAWEILRTSVYSNNRSDIPQVPVSTYQLRPAISGIANRTGHSPHPTALHYDPALLRTAWRLMFKAASSTRRSALWQEPAFQLDFVDVTRQVLSNDFDTLYANLVGAYHDSIALASGGRHARPSCSRSVRRWGAKLLRLLSVLDSVLRTHEHFTLRRWVDAADAWAAAGGGQLFWFNARSQVTVWQADAPRLNDYAAKAWAGLVGTYYRRRWAIFVDTLVQASCEGRTVDEGALERNLTSFERAWQQSGQGEAEVAPLGPGLRSVAEELAAAGEENG</sequence>
<dbReference type="AlphaFoldDB" id="A0A168EJ01"/>
<dbReference type="Gene3D" id="3.20.20.80">
    <property type="entry name" value="Glycosidases"/>
    <property type="match status" value="1"/>
</dbReference>
<reference evidence="3 4" key="1">
    <citation type="journal article" date="2016" name="Genome Biol. Evol.">
        <title>Divergent and convergent evolution of fungal pathogenicity.</title>
        <authorList>
            <person name="Shang Y."/>
            <person name="Xiao G."/>
            <person name="Zheng P."/>
            <person name="Cen K."/>
            <person name="Zhan S."/>
            <person name="Wang C."/>
        </authorList>
    </citation>
    <scope>NUCLEOTIDE SEQUENCE [LARGE SCALE GENOMIC DNA]</scope>
    <source>
        <strain evidence="3 4">RCEF 2490</strain>
    </source>
</reference>